<evidence type="ECO:0000256" key="8">
    <source>
        <dbReference type="ARBA" id="ARBA00023136"/>
    </source>
</evidence>
<evidence type="ECO:0000256" key="3">
    <source>
        <dbReference type="ARBA" id="ARBA00022475"/>
    </source>
</evidence>
<evidence type="ECO:0000256" key="5">
    <source>
        <dbReference type="ARBA" id="ARBA00022741"/>
    </source>
</evidence>
<dbReference type="EMBL" id="LKHV02000001">
    <property type="protein sequence ID" value="MCS5707690.1"/>
    <property type="molecule type" value="Genomic_DNA"/>
</dbReference>
<evidence type="ECO:0000256" key="4">
    <source>
        <dbReference type="ARBA" id="ARBA00022692"/>
    </source>
</evidence>
<evidence type="ECO:0000256" key="9">
    <source>
        <dbReference type="SAM" id="Phobius"/>
    </source>
</evidence>
<dbReference type="InterPro" id="IPR011527">
    <property type="entry name" value="ABC1_TM_dom"/>
</dbReference>
<feature type="domain" description="ABC transporter" evidence="10">
    <location>
        <begin position="359"/>
        <end position="596"/>
    </location>
</feature>
<evidence type="ECO:0000313" key="12">
    <source>
        <dbReference type="EMBL" id="KRG19693.1"/>
    </source>
</evidence>
<feature type="transmembrane region" description="Helical" evidence="9">
    <location>
        <begin position="74"/>
        <end position="96"/>
    </location>
</feature>
<dbReference type="SMART" id="SM00382">
    <property type="entry name" value="AAA"/>
    <property type="match status" value="1"/>
</dbReference>
<dbReference type="GO" id="GO:0005524">
    <property type="term" value="F:ATP binding"/>
    <property type="evidence" value="ECO:0007669"/>
    <property type="project" value="UniProtKB-KW"/>
</dbReference>
<keyword evidence="5" id="KW-0547">Nucleotide-binding</keyword>
<reference evidence="13" key="3">
    <citation type="submission" date="2021-06" db="EMBL/GenBank/DDBJ databases">
        <title>Genomic Description and Analysis of Intracellular Bacteria, Candidatus Berkiella cookevillensis and Candidatus Berkiella aquae.</title>
        <authorList>
            <person name="Kidane D.T."/>
            <person name="Mehari Y.T."/>
            <person name="Rice F.C."/>
            <person name="Arivett B.A."/>
            <person name="Farone A.L."/>
            <person name="Berk S.G."/>
            <person name="Farone M.B."/>
        </authorList>
    </citation>
    <scope>NUCLEOTIDE SEQUENCE</scope>
    <source>
        <strain evidence="13">CC99</strain>
    </source>
</reference>
<dbReference type="SUPFAM" id="SSF90123">
    <property type="entry name" value="ABC transporter transmembrane region"/>
    <property type="match status" value="1"/>
</dbReference>
<dbReference type="Proteomes" id="UP000051494">
    <property type="component" value="Unassembled WGS sequence"/>
</dbReference>
<feature type="transmembrane region" description="Helical" evidence="9">
    <location>
        <begin position="147"/>
        <end position="172"/>
    </location>
</feature>
<dbReference type="GO" id="GO:0034040">
    <property type="term" value="F:ATPase-coupled lipid transmembrane transporter activity"/>
    <property type="evidence" value="ECO:0007669"/>
    <property type="project" value="TreeGrafter"/>
</dbReference>
<dbReference type="Gene3D" id="3.40.50.300">
    <property type="entry name" value="P-loop containing nucleotide triphosphate hydrolases"/>
    <property type="match status" value="1"/>
</dbReference>
<reference evidence="12" key="1">
    <citation type="submission" date="2015-09" db="EMBL/GenBank/DDBJ databases">
        <title>Draft Genome Sequences of Two Novel Amoeba-resistant Intranuclear Bacteria, Candidatus Berkiella cookevillensis and Candidatus Berkiella aquae.</title>
        <authorList>
            <person name="Mehari Y.T."/>
            <person name="Arivett B.A."/>
            <person name="Farone A.L."/>
            <person name="Gunderson J.H."/>
            <person name="Farone M.B."/>
        </authorList>
    </citation>
    <scope>NUCLEOTIDE SEQUENCE [LARGE SCALE GENOMIC DNA]</scope>
    <source>
        <strain evidence="12">CC99</strain>
    </source>
</reference>
<keyword evidence="8 9" id="KW-0472">Membrane</keyword>
<sequence>MFGLLKNALKLFSKEEKKKIAFLLCGVFLMAVIEVFVIASIMPFMVLVTDPTIIQNNVILQTVYNSFAFQNERIFLLALGVIVFFVIVVGNAFSAYMTWKTIQFSYVQGKLLSQRLFKHYLEKNYEFFIVNHSTELTKNILHEVNRFVTGLLVPVMQMLVKSIVSLFILAMLFYIDPLLAITITLLLGSIYCFIYLFIKGRLSSWGKQSSLLHAKRYKIIGESFDGIKEIKLGNKEDYFLNHFENYSCVLAEIEAKQQNAPQAARYMLEAIAFGGVILIVLYLTGFNKNVSETIPLLALYAFSGYRLMPALQQIFSGLSLARYNYSALDILAQQLNNMDNRETIASSIVQKSLTIRNEIALEKIQYFYPTCSSPAIKNISLKIKMNTLVGFVGKTGSGKSTLAYILIGLLRPHSGHLVVDGQRLENHNIKSLQSIIGYVPQSIFLVDDTITKNIAFGLQDDMISFEAVQNAAKLANIHEYISSLPEGYNTVVGEKGIRLSGGQRQRIGIARALYHQPEILIFDEATSALDTITEKGVLDEIINLRKKITIVMIAHRLVTVKSCDNIFLFEDGKIAGEGTYDELESTSAIFQKMINV</sequence>
<organism evidence="12">
    <name type="scientific">Candidatus Berkiella cookevillensis</name>
    <dbReference type="NCBI Taxonomy" id="437022"/>
    <lineage>
        <taxon>Bacteria</taxon>
        <taxon>Pseudomonadati</taxon>
        <taxon>Pseudomonadota</taxon>
        <taxon>Gammaproteobacteria</taxon>
        <taxon>Candidatus Berkiellales</taxon>
        <taxon>Candidatus Berkiellaceae</taxon>
        <taxon>Candidatus Berkiella</taxon>
    </lineage>
</organism>
<reference evidence="13" key="2">
    <citation type="journal article" date="2016" name="Genome Announc.">
        <title>Draft Genome Sequences of Two Novel Amoeba-Resistant Intranuclear Bacteria, 'Candidatus Berkiella cookevillensis' and 'Candidatus Berkiella aquae'.</title>
        <authorList>
            <person name="Mehari Y.T."/>
            <person name="Arivett B.A."/>
            <person name="Farone A.L."/>
            <person name="Gunderson J.H."/>
            <person name="Farone M.B."/>
        </authorList>
    </citation>
    <scope>NUCLEOTIDE SEQUENCE</scope>
    <source>
        <strain evidence="13">CC99</strain>
    </source>
</reference>
<dbReference type="InterPro" id="IPR017871">
    <property type="entry name" value="ABC_transporter-like_CS"/>
</dbReference>
<dbReference type="RefSeq" id="WP_057623700.1">
    <property type="nucleotide sequence ID" value="NZ_LKHV02000001.1"/>
</dbReference>
<dbReference type="Gene3D" id="1.20.1560.10">
    <property type="entry name" value="ABC transporter type 1, transmembrane domain"/>
    <property type="match status" value="1"/>
</dbReference>
<proteinExistence type="predicted"/>
<dbReference type="InterPro" id="IPR003439">
    <property type="entry name" value="ABC_transporter-like_ATP-bd"/>
</dbReference>
<comment type="subcellular location">
    <subcellularLocation>
        <location evidence="1">Cell membrane</location>
        <topology evidence="1">Multi-pass membrane protein</topology>
    </subcellularLocation>
</comment>
<dbReference type="InterPro" id="IPR003593">
    <property type="entry name" value="AAA+_ATPase"/>
</dbReference>
<dbReference type="STRING" id="437022.CC99x_00707"/>
<protein>
    <submittedName>
        <fullName evidence="13">ABC transporter ATP-binding protein/permease</fullName>
    </submittedName>
    <submittedName>
        <fullName evidence="12">Toxin RTX-I translocation ATP-binding protein</fullName>
    </submittedName>
</protein>
<dbReference type="FunFam" id="3.40.50.300:FF:000221">
    <property type="entry name" value="Multidrug ABC transporter ATP-binding protein"/>
    <property type="match status" value="1"/>
</dbReference>
<dbReference type="PROSITE" id="PS50929">
    <property type="entry name" value="ABC_TM1F"/>
    <property type="match status" value="1"/>
</dbReference>
<feature type="transmembrane region" description="Helical" evidence="9">
    <location>
        <begin position="178"/>
        <end position="198"/>
    </location>
</feature>
<dbReference type="SUPFAM" id="SSF52540">
    <property type="entry name" value="P-loop containing nucleoside triphosphate hydrolases"/>
    <property type="match status" value="1"/>
</dbReference>
<feature type="transmembrane region" description="Helical" evidence="9">
    <location>
        <begin position="266"/>
        <end position="285"/>
    </location>
</feature>
<dbReference type="PANTHER" id="PTHR24221:SF632">
    <property type="entry name" value="ATP-DEPENDENT LIPID A-CORE FLIPPASE"/>
    <property type="match status" value="1"/>
</dbReference>
<keyword evidence="6 12" id="KW-0067">ATP-binding</keyword>
<feature type="transmembrane region" description="Helical" evidence="9">
    <location>
        <begin position="20"/>
        <end position="42"/>
    </location>
</feature>
<comment type="caution">
    <text evidence="12">The sequence shown here is derived from an EMBL/GenBank/DDBJ whole genome shotgun (WGS) entry which is preliminary data.</text>
</comment>
<dbReference type="Pfam" id="PF00005">
    <property type="entry name" value="ABC_tran"/>
    <property type="match status" value="1"/>
</dbReference>
<evidence type="ECO:0000256" key="6">
    <source>
        <dbReference type="ARBA" id="ARBA00022840"/>
    </source>
</evidence>
<keyword evidence="14" id="KW-1185">Reference proteome</keyword>
<evidence type="ECO:0000259" key="10">
    <source>
        <dbReference type="PROSITE" id="PS50893"/>
    </source>
</evidence>
<dbReference type="InterPro" id="IPR036640">
    <property type="entry name" value="ABC1_TM_sf"/>
</dbReference>
<keyword evidence="4 9" id="KW-0812">Transmembrane</keyword>
<keyword evidence="3" id="KW-1003">Cell membrane</keyword>
<keyword evidence="2" id="KW-0813">Transport</keyword>
<dbReference type="PANTHER" id="PTHR24221">
    <property type="entry name" value="ATP-BINDING CASSETTE SUB-FAMILY B"/>
    <property type="match status" value="1"/>
</dbReference>
<dbReference type="GO" id="GO:0005886">
    <property type="term" value="C:plasma membrane"/>
    <property type="evidence" value="ECO:0007669"/>
    <property type="project" value="UniProtKB-SubCell"/>
</dbReference>
<dbReference type="GO" id="GO:0016887">
    <property type="term" value="F:ATP hydrolysis activity"/>
    <property type="evidence" value="ECO:0007669"/>
    <property type="project" value="InterPro"/>
</dbReference>
<gene>
    <name evidence="12" type="primary">apxIB_1</name>
    <name evidence="13" type="ORF">CC99x_002095</name>
    <name evidence="12" type="ORF">CC99x_00707</name>
</gene>
<accession>A0A0Q9YGK2</accession>
<dbReference type="AlphaFoldDB" id="A0A0Q9YGK2"/>
<dbReference type="PROSITE" id="PS00211">
    <property type="entry name" value="ABC_TRANSPORTER_1"/>
    <property type="match status" value="1"/>
</dbReference>
<dbReference type="InterPro" id="IPR039421">
    <property type="entry name" value="Type_1_exporter"/>
</dbReference>
<dbReference type="Pfam" id="PF00664">
    <property type="entry name" value="ABC_membrane"/>
    <property type="match status" value="1"/>
</dbReference>
<evidence type="ECO:0000256" key="1">
    <source>
        <dbReference type="ARBA" id="ARBA00004651"/>
    </source>
</evidence>
<keyword evidence="7 9" id="KW-1133">Transmembrane helix</keyword>
<feature type="domain" description="ABC transmembrane type-1" evidence="11">
    <location>
        <begin position="58"/>
        <end position="319"/>
    </location>
</feature>
<dbReference type="InterPro" id="IPR027417">
    <property type="entry name" value="P-loop_NTPase"/>
</dbReference>
<evidence type="ECO:0000256" key="7">
    <source>
        <dbReference type="ARBA" id="ARBA00022989"/>
    </source>
</evidence>
<dbReference type="PROSITE" id="PS50893">
    <property type="entry name" value="ABC_TRANSPORTER_2"/>
    <property type="match status" value="1"/>
</dbReference>
<evidence type="ECO:0000313" key="14">
    <source>
        <dbReference type="Proteomes" id="UP000051494"/>
    </source>
</evidence>
<dbReference type="OrthoDB" id="9806127at2"/>
<evidence type="ECO:0000259" key="11">
    <source>
        <dbReference type="PROSITE" id="PS50929"/>
    </source>
</evidence>
<evidence type="ECO:0000256" key="2">
    <source>
        <dbReference type="ARBA" id="ARBA00022448"/>
    </source>
</evidence>
<dbReference type="GO" id="GO:0140359">
    <property type="term" value="F:ABC-type transporter activity"/>
    <property type="evidence" value="ECO:0007669"/>
    <property type="project" value="InterPro"/>
</dbReference>
<evidence type="ECO:0000313" key="13">
    <source>
        <dbReference type="EMBL" id="MCS5707690.1"/>
    </source>
</evidence>
<dbReference type="EMBL" id="LKHV01000002">
    <property type="protein sequence ID" value="KRG19693.1"/>
    <property type="molecule type" value="Genomic_DNA"/>
</dbReference>
<name>A0A0Q9YGK2_9GAMM</name>